<reference evidence="5 6" key="1">
    <citation type="submission" date="2016-10" db="EMBL/GenBank/DDBJ databases">
        <authorList>
            <person name="de Groot N.N."/>
        </authorList>
    </citation>
    <scope>NUCLEOTIDE SEQUENCE [LARGE SCALE GENOMIC DNA]</scope>
    <source>
        <strain>GEY</strain>
        <strain evidence="6">DSM 9560</strain>
    </source>
</reference>
<dbReference type="STRING" id="1003.SAMN04488541_104015"/>
<keyword evidence="5" id="KW-0808">Transferase</keyword>
<dbReference type="RefSeq" id="WP_091548889.1">
    <property type="nucleotide sequence ID" value="NZ_FONY01000040.1"/>
</dbReference>
<dbReference type="Gene3D" id="3.10.490.10">
    <property type="entry name" value="Gamma-glutamyl cyclotransferase-like"/>
    <property type="match status" value="1"/>
</dbReference>
<comment type="similarity">
    <text evidence="1 3">Belongs to the gamma-glutamylcyclotransferase family.</text>
</comment>
<evidence type="ECO:0000256" key="2">
    <source>
        <dbReference type="PIRSR" id="PIRSR639126-1"/>
    </source>
</evidence>
<protein>
    <recommendedName>
        <fullName evidence="3">Gamma-glutamylcyclotransferase family protein</fullName>
    </recommendedName>
</protein>
<organism evidence="5 6">
    <name type="scientific">Thermoflexibacter ruber</name>
    <dbReference type="NCBI Taxonomy" id="1003"/>
    <lineage>
        <taxon>Bacteria</taxon>
        <taxon>Pseudomonadati</taxon>
        <taxon>Bacteroidota</taxon>
        <taxon>Cytophagia</taxon>
        <taxon>Cytophagales</taxon>
        <taxon>Thermoflexibacteraceae</taxon>
        <taxon>Thermoflexibacter</taxon>
    </lineage>
</organism>
<gene>
    <name evidence="5" type="ORF">SAMN04488541_104015</name>
</gene>
<accession>A0A1I2J2W6</accession>
<dbReference type="InterPro" id="IPR013024">
    <property type="entry name" value="GGCT-like"/>
</dbReference>
<dbReference type="OrthoDB" id="482277at2"/>
<name>A0A1I2J2W6_9BACT</name>
<dbReference type="PANTHER" id="PTHR12510">
    <property type="entry name" value="TROPONIN C-AKIN-1 PROTEIN"/>
    <property type="match status" value="1"/>
</dbReference>
<keyword evidence="6" id="KW-1185">Reference proteome</keyword>
<dbReference type="Pfam" id="PF06094">
    <property type="entry name" value="GGACT"/>
    <property type="match status" value="1"/>
</dbReference>
<proteinExistence type="inferred from homology"/>
<evidence type="ECO:0000259" key="4">
    <source>
        <dbReference type="Pfam" id="PF06094"/>
    </source>
</evidence>
<dbReference type="CDD" id="cd06661">
    <property type="entry name" value="GGCT_like"/>
    <property type="match status" value="1"/>
</dbReference>
<dbReference type="PANTHER" id="PTHR12510:SF4">
    <property type="entry name" value="GAMMA-GLUTAMYLAMINECYCLOTRANSFERASE"/>
    <property type="match status" value="1"/>
</dbReference>
<dbReference type="EMBL" id="FONY01000040">
    <property type="protein sequence ID" value="SFF48213.1"/>
    <property type="molecule type" value="Genomic_DNA"/>
</dbReference>
<feature type="domain" description="Gamma-glutamylcyclotransferase AIG2-like" evidence="4">
    <location>
        <begin position="5"/>
        <end position="114"/>
    </location>
</feature>
<dbReference type="SUPFAM" id="SSF110857">
    <property type="entry name" value="Gamma-glutamyl cyclotransferase-like"/>
    <property type="match status" value="1"/>
</dbReference>
<sequence>MNYRVFVYGTLRKGESNHHYLEQGLLVEDEVWAEGYTMYDLVEYPFVVPTAVGQIKGEIWQIDEHCLAKIDKLEGIEQGLYTRIFDDALQAYIYVRPNSKGLIGIPQITQGDWKMRLRK</sequence>
<evidence type="ECO:0000313" key="6">
    <source>
        <dbReference type="Proteomes" id="UP000199513"/>
    </source>
</evidence>
<evidence type="ECO:0000256" key="3">
    <source>
        <dbReference type="RuleBase" id="RU367036"/>
    </source>
</evidence>
<dbReference type="AlphaFoldDB" id="A0A1I2J2W6"/>
<dbReference type="Proteomes" id="UP000199513">
    <property type="component" value="Unassembled WGS sequence"/>
</dbReference>
<feature type="active site" description="Proton acceptor" evidence="2">
    <location>
        <position position="74"/>
    </location>
</feature>
<evidence type="ECO:0000313" key="5">
    <source>
        <dbReference type="EMBL" id="SFF48213.1"/>
    </source>
</evidence>
<dbReference type="GO" id="GO:0061929">
    <property type="term" value="F:gamma-glutamylaminecyclotransferase activity"/>
    <property type="evidence" value="ECO:0007669"/>
    <property type="project" value="InterPro"/>
</dbReference>
<dbReference type="InterPro" id="IPR009288">
    <property type="entry name" value="AIG2-like_dom"/>
</dbReference>
<dbReference type="InterPro" id="IPR039126">
    <property type="entry name" value="GGACT"/>
</dbReference>
<dbReference type="GO" id="GO:0016740">
    <property type="term" value="F:transferase activity"/>
    <property type="evidence" value="ECO:0007669"/>
    <property type="project" value="UniProtKB-KW"/>
</dbReference>
<evidence type="ECO:0000256" key="1">
    <source>
        <dbReference type="ARBA" id="ARBA00008861"/>
    </source>
</evidence>
<dbReference type="InterPro" id="IPR036568">
    <property type="entry name" value="GGCT-like_sf"/>
</dbReference>
<dbReference type="GO" id="GO:0005829">
    <property type="term" value="C:cytosol"/>
    <property type="evidence" value="ECO:0007669"/>
    <property type="project" value="TreeGrafter"/>
</dbReference>